<dbReference type="PANTHER" id="PTHR35333">
    <property type="entry name" value="BETA-LACTAMASE"/>
    <property type="match status" value="1"/>
</dbReference>
<evidence type="ECO:0000259" key="8">
    <source>
        <dbReference type="Pfam" id="PF13354"/>
    </source>
</evidence>
<proteinExistence type="inferred from homology"/>
<evidence type="ECO:0000256" key="5">
    <source>
        <dbReference type="ARBA" id="ARBA00023251"/>
    </source>
</evidence>
<dbReference type="RefSeq" id="WP_344792163.1">
    <property type="nucleotide sequence ID" value="NZ_BAABBV010000001.1"/>
</dbReference>
<dbReference type="InterPro" id="IPR000871">
    <property type="entry name" value="Beta-lactam_class-A"/>
</dbReference>
<dbReference type="InterPro" id="IPR045155">
    <property type="entry name" value="Beta-lactam_cat"/>
</dbReference>
<comment type="caution">
    <text evidence="9">The sequence shown here is derived from an EMBL/GenBank/DDBJ whole genome shotgun (WGS) entry which is preliminary data.</text>
</comment>
<feature type="domain" description="Beta-lactamase class A catalytic" evidence="8">
    <location>
        <begin position="67"/>
        <end position="275"/>
    </location>
</feature>
<comment type="similarity">
    <text evidence="1 6">Belongs to the class-A beta-lactamase family.</text>
</comment>
<dbReference type="InterPro" id="IPR023650">
    <property type="entry name" value="Beta-lactam_class-A_AS"/>
</dbReference>
<keyword evidence="10" id="KW-1185">Reference proteome</keyword>
<evidence type="ECO:0000313" key="10">
    <source>
        <dbReference type="Proteomes" id="UP001415169"/>
    </source>
</evidence>
<dbReference type="Proteomes" id="UP001415169">
    <property type="component" value="Unassembled WGS sequence"/>
</dbReference>
<dbReference type="PROSITE" id="PS00146">
    <property type="entry name" value="BETA_LACTAMASE_A"/>
    <property type="match status" value="1"/>
</dbReference>
<reference evidence="9" key="2">
    <citation type="submission" date="2023-12" db="EMBL/GenBank/DDBJ databases">
        <authorList>
            <person name="Sun Q."/>
            <person name="Inoue M."/>
        </authorList>
    </citation>
    <scope>NUCLEOTIDE SEQUENCE</scope>
    <source>
        <strain evidence="9">JCM 17590</strain>
    </source>
</reference>
<evidence type="ECO:0000256" key="2">
    <source>
        <dbReference type="ARBA" id="ARBA00012865"/>
    </source>
</evidence>
<name>A0ABP7ZM72_9MICO</name>
<dbReference type="PANTHER" id="PTHR35333:SF3">
    <property type="entry name" value="BETA-LACTAMASE-TYPE TRANSPEPTIDASE FOLD CONTAINING PROTEIN"/>
    <property type="match status" value="1"/>
</dbReference>
<feature type="signal peptide" evidence="7">
    <location>
        <begin position="1"/>
        <end position="32"/>
    </location>
</feature>
<keyword evidence="7" id="KW-0732">Signal</keyword>
<evidence type="ECO:0000313" key="9">
    <source>
        <dbReference type="EMBL" id="GAA4164062.1"/>
    </source>
</evidence>
<dbReference type="PROSITE" id="PS51257">
    <property type="entry name" value="PROKAR_LIPOPROTEIN"/>
    <property type="match status" value="1"/>
</dbReference>
<dbReference type="InterPro" id="IPR006311">
    <property type="entry name" value="TAT_signal"/>
</dbReference>
<dbReference type="PROSITE" id="PS51318">
    <property type="entry name" value="TAT"/>
    <property type="match status" value="1"/>
</dbReference>
<sequence length="301" mass="31434">MTLDRRGLLGLGLAGSAALVAGLTGCTPTAAAADVDGGGASEGIRDSLLGLEKEAGVTIGVHATNAVGRSVFFRPAERFPLCSTFKVLAVGALLKENSYNDRFWQTPVAFTAADIVENSPITSRDPDRTMTYSELADAALRYSDNTAGNLLLKRVGGPAAITSFARSLGAAQTRLDRWEPQLNAAVPGDLRDTSTPADLDGLYRALLIGDALDQLGRARLLEWMLRNTTSAKRIGAVLPAHAELADKTGAGDYGVVNDVGVVFAPESTISVAIMTRSAHRDATGNNDVVARTAAVVLEALA</sequence>
<evidence type="ECO:0000256" key="1">
    <source>
        <dbReference type="ARBA" id="ARBA00009009"/>
    </source>
</evidence>
<dbReference type="EMBL" id="BAABBV010000001">
    <property type="protein sequence ID" value="GAA4164062.1"/>
    <property type="molecule type" value="Genomic_DNA"/>
</dbReference>
<gene>
    <name evidence="9" type="primary">bla</name>
    <name evidence="9" type="ORF">GCM10022286_25390</name>
</gene>
<dbReference type="Pfam" id="PF13354">
    <property type="entry name" value="Beta-lactamase2"/>
    <property type="match status" value="1"/>
</dbReference>
<keyword evidence="5 6" id="KW-0046">Antibiotic resistance</keyword>
<feature type="chain" id="PRO_5047126045" description="Beta-lactamase" evidence="7">
    <location>
        <begin position="33"/>
        <end position="301"/>
    </location>
</feature>
<dbReference type="EC" id="3.5.2.6" evidence="2 6"/>
<evidence type="ECO:0000256" key="3">
    <source>
        <dbReference type="ARBA" id="ARBA00018879"/>
    </source>
</evidence>
<protein>
    <recommendedName>
        <fullName evidence="3 6">Beta-lactamase</fullName>
        <ecNumber evidence="2 6">3.5.2.6</ecNumber>
    </recommendedName>
</protein>
<keyword evidence="4 6" id="KW-0378">Hydrolase</keyword>
<evidence type="ECO:0000256" key="4">
    <source>
        <dbReference type="ARBA" id="ARBA00022801"/>
    </source>
</evidence>
<dbReference type="Gene3D" id="3.40.710.10">
    <property type="entry name" value="DD-peptidase/beta-lactamase superfamily"/>
    <property type="match status" value="1"/>
</dbReference>
<comment type="catalytic activity">
    <reaction evidence="6">
        <text>a beta-lactam + H2O = a substituted beta-amino acid</text>
        <dbReference type="Rhea" id="RHEA:20401"/>
        <dbReference type="ChEBI" id="CHEBI:15377"/>
        <dbReference type="ChEBI" id="CHEBI:35627"/>
        <dbReference type="ChEBI" id="CHEBI:140347"/>
        <dbReference type="EC" id="3.5.2.6"/>
    </reaction>
</comment>
<evidence type="ECO:0000256" key="7">
    <source>
        <dbReference type="SAM" id="SignalP"/>
    </source>
</evidence>
<organism evidence="9 10">
    <name type="scientific">Gryllotalpicola daejeonensis</name>
    <dbReference type="NCBI Taxonomy" id="993087"/>
    <lineage>
        <taxon>Bacteria</taxon>
        <taxon>Bacillati</taxon>
        <taxon>Actinomycetota</taxon>
        <taxon>Actinomycetes</taxon>
        <taxon>Micrococcales</taxon>
        <taxon>Microbacteriaceae</taxon>
        <taxon>Gryllotalpicola</taxon>
    </lineage>
</organism>
<evidence type="ECO:0000256" key="6">
    <source>
        <dbReference type="RuleBase" id="RU361140"/>
    </source>
</evidence>
<dbReference type="NCBIfam" id="NF033103">
    <property type="entry name" value="bla_class_A"/>
    <property type="match status" value="1"/>
</dbReference>
<dbReference type="InterPro" id="IPR012338">
    <property type="entry name" value="Beta-lactam/transpept-like"/>
</dbReference>
<dbReference type="PRINTS" id="PR00118">
    <property type="entry name" value="BLACTAMASEA"/>
</dbReference>
<reference evidence="9" key="1">
    <citation type="journal article" date="2014" name="Int. J. Syst. Evol. Microbiol.">
        <title>Complete genome of a new Firmicutes species belonging to the dominant human colonic microbiota ('Ruminococcus bicirculans') reveals two chromosomes and a selective capacity to utilize plant glucans.</title>
        <authorList>
            <consortium name="NISC Comparative Sequencing Program"/>
            <person name="Wegmann U."/>
            <person name="Louis P."/>
            <person name="Goesmann A."/>
            <person name="Henrissat B."/>
            <person name="Duncan S.H."/>
            <person name="Flint H.J."/>
        </authorList>
    </citation>
    <scope>NUCLEOTIDE SEQUENCE</scope>
    <source>
        <strain evidence="9">JCM 17590</strain>
    </source>
</reference>
<accession>A0ABP7ZM72</accession>
<dbReference type="SUPFAM" id="SSF56601">
    <property type="entry name" value="beta-lactamase/transpeptidase-like"/>
    <property type="match status" value="1"/>
</dbReference>